<dbReference type="PROSITE" id="PS51194">
    <property type="entry name" value="HELICASE_CTER"/>
    <property type="match status" value="1"/>
</dbReference>
<accession>A0A1E5RXK4</accession>
<dbReference type="Pfam" id="PF00271">
    <property type="entry name" value="Helicase_C"/>
    <property type="match status" value="1"/>
</dbReference>
<keyword evidence="7 12" id="KW-0067">ATP-binding</keyword>
<evidence type="ECO:0000256" key="9">
    <source>
        <dbReference type="ARBA" id="ARBA00023242"/>
    </source>
</evidence>
<dbReference type="Gene3D" id="3.40.50.300">
    <property type="entry name" value="P-loop containing nucleotide triphosphate hydrolases"/>
    <property type="match status" value="2"/>
</dbReference>
<keyword evidence="6 12" id="KW-0347">Helicase</keyword>
<dbReference type="SMART" id="SM00490">
    <property type="entry name" value="HELICc"/>
    <property type="match status" value="1"/>
</dbReference>
<evidence type="ECO:0000256" key="5">
    <source>
        <dbReference type="ARBA" id="ARBA00022801"/>
    </source>
</evidence>
<feature type="domain" description="DEAD-box RNA helicase Q" evidence="15">
    <location>
        <begin position="46"/>
        <end position="74"/>
    </location>
</feature>
<gene>
    <name evidence="16" type="ORF">AWRI3580_g712</name>
</gene>
<dbReference type="Pfam" id="PF00270">
    <property type="entry name" value="DEAD"/>
    <property type="match status" value="1"/>
</dbReference>
<dbReference type="PANTHER" id="PTHR47959">
    <property type="entry name" value="ATP-DEPENDENT RNA HELICASE RHLE-RELATED"/>
    <property type="match status" value="1"/>
</dbReference>
<dbReference type="GO" id="GO:0003723">
    <property type="term" value="F:RNA binding"/>
    <property type="evidence" value="ECO:0007669"/>
    <property type="project" value="UniProtKB-KW"/>
</dbReference>
<dbReference type="GO" id="GO:0003724">
    <property type="term" value="F:RNA helicase activity"/>
    <property type="evidence" value="ECO:0007669"/>
    <property type="project" value="UniProtKB-EC"/>
</dbReference>
<name>A0A1E5RXK4_HANUV</name>
<dbReference type="STRING" id="29833.A0A1E5RXK4"/>
<dbReference type="OrthoDB" id="3970396at2759"/>
<dbReference type="InterPro" id="IPR001650">
    <property type="entry name" value="Helicase_C-like"/>
</dbReference>
<keyword evidence="5 12" id="KW-0378">Hydrolase</keyword>
<dbReference type="GO" id="GO:0005524">
    <property type="term" value="F:ATP binding"/>
    <property type="evidence" value="ECO:0007669"/>
    <property type="project" value="UniProtKB-KW"/>
</dbReference>
<dbReference type="InterPro" id="IPR014001">
    <property type="entry name" value="Helicase_ATP-bd"/>
</dbReference>
<dbReference type="InterPro" id="IPR014014">
    <property type="entry name" value="RNA_helicase_DEAD_Q_motif"/>
</dbReference>
<dbReference type="InterPro" id="IPR011545">
    <property type="entry name" value="DEAD/DEAH_box_helicase_dom"/>
</dbReference>
<dbReference type="SUPFAM" id="SSF52540">
    <property type="entry name" value="P-loop containing nucleoside triphosphate hydrolases"/>
    <property type="match status" value="1"/>
</dbReference>
<comment type="subcellular location">
    <subcellularLocation>
        <location evidence="1">Nucleus</location>
    </subcellularLocation>
</comment>
<dbReference type="GO" id="GO:0006364">
    <property type="term" value="P:rRNA processing"/>
    <property type="evidence" value="ECO:0007669"/>
    <property type="project" value="UniProtKB-ARBA"/>
</dbReference>
<evidence type="ECO:0000313" key="16">
    <source>
        <dbReference type="EMBL" id="OEJ91682.1"/>
    </source>
</evidence>
<evidence type="ECO:0000256" key="8">
    <source>
        <dbReference type="ARBA" id="ARBA00022884"/>
    </source>
</evidence>
<dbReference type="GO" id="GO:0005634">
    <property type="term" value="C:nucleus"/>
    <property type="evidence" value="ECO:0007669"/>
    <property type="project" value="UniProtKB-SubCell"/>
</dbReference>
<evidence type="ECO:0000256" key="1">
    <source>
        <dbReference type="ARBA" id="ARBA00004123"/>
    </source>
</evidence>
<evidence type="ECO:0000256" key="2">
    <source>
        <dbReference type="ARBA" id="ARBA00012552"/>
    </source>
</evidence>
<dbReference type="PANTHER" id="PTHR47959:SF1">
    <property type="entry name" value="ATP-DEPENDENT RNA HELICASE DBPA"/>
    <property type="match status" value="1"/>
</dbReference>
<dbReference type="AlphaFoldDB" id="A0A1E5RXK4"/>
<evidence type="ECO:0000256" key="3">
    <source>
        <dbReference type="ARBA" id="ARBA00022517"/>
    </source>
</evidence>
<sequence length="433" mass="49246">MSSTQDIVARLKQRALKDKEKSETDIEVKTSAKDLPKSKDGLTIYPSFNKMNLNKDLLRGIYSIGYEKPSLVQSKAIVPIISGKDIIIQQQSGTGKTATFTIAMLQVLYGLQNKNKSGLQALVVSPTRELAIQINGVIENLGNYLKVKNFCLTGLTNNVSGDKVSIEKKIKLDLKTLAAADIVSGTPGKVVDCLKRNQIDFENLKMIILDEADELLDENLGFKKQIYEIFNKINSKTQVVILSATMSKNILEISKKIMNWDNHIKILTKKKEISLDVIKQYKIDLKENWKFNTLQDILNTVSYQQVVIFVNNVKKCTSLYAFLNKQKFSIVFIHSKLSQLERLEQMNKFRNGTYKILVTTDIWARGIDVQQINLVINYDLPVNIENYIHRIGRSGRFGRLGKAINFVTEEDQKQLAKIEKYYKIDIPDMPSDL</sequence>
<dbReference type="InterPro" id="IPR000629">
    <property type="entry name" value="RNA-helicase_DEAD-box_CS"/>
</dbReference>
<dbReference type="GO" id="GO:0005829">
    <property type="term" value="C:cytosol"/>
    <property type="evidence" value="ECO:0007669"/>
    <property type="project" value="TreeGrafter"/>
</dbReference>
<evidence type="ECO:0000256" key="12">
    <source>
        <dbReference type="RuleBase" id="RU000492"/>
    </source>
</evidence>
<evidence type="ECO:0000256" key="11">
    <source>
        <dbReference type="PROSITE-ProRule" id="PRU00552"/>
    </source>
</evidence>
<feature type="domain" description="Helicase C-terminal" evidence="14">
    <location>
        <begin position="293"/>
        <end position="433"/>
    </location>
</feature>
<evidence type="ECO:0000256" key="4">
    <source>
        <dbReference type="ARBA" id="ARBA00022741"/>
    </source>
</evidence>
<evidence type="ECO:0000256" key="7">
    <source>
        <dbReference type="ARBA" id="ARBA00022840"/>
    </source>
</evidence>
<dbReference type="PROSITE" id="PS51195">
    <property type="entry name" value="Q_MOTIF"/>
    <property type="match status" value="1"/>
</dbReference>
<comment type="similarity">
    <text evidence="12">Belongs to the DEAD box helicase family.</text>
</comment>
<evidence type="ECO:0000259" key="13">
    <source>
        <dbReference type="PROSITE" id="PS51192"/>
    </source>
</evidence>
<reference evidence="17" key="1">
    <citation type="journal article" date="2016" name="Genome Announc.">
        <title>Genome sequences of three species of Hanseniaspora isolated from spontaneous wine fermentations.</title>
        <authorList>
            <person name="Sternes P.R."/>
            <person name="Lee D."/>
            <person name="Kutyna D.R."/>
            <person name="Borneman A.R."/>
        </authorList>
    </citation>
    <scope>NUCLEOTIDE SEQUENCE [LARGE SCALE GENOMIC DNA]</scope>
    <source>
        <strain evidence="17">AWRI3580</strain>
    </source>
</reference>
<dbReference type="CDD" id="cd18787">
    <property type="entry name" value="SF2_C_DEAD"/>
    <property type="match status" value="1"/>
</dbReference>
<organism evidence="16 17">
    <name type="scientific">Hanseniaspora uvarum</name>
    <name type="common">Yeast</name>
    <name type="synonym">Kloeckera apiculata</name>
    <dbReference type="NCBI Taxonomy" id="29833"/>
    <lineage>
        <taxon>Eukaryota</taxon>
        <taxon>Fungi</taxon>
        <taxon>Dikarya</taxon>
        <taxon>Ascomycota</taxon>
        <taxon>Saccharomycotina</taxon>
        <taxon>Saccharomycetes</taxon>
        <taxon>Saccharomycodales</taxon>
        <taxon>Saccharomycodaceae</taxon>
        <taxon>Hanseniaspora</taxon>
    </lineage>
</organism>
<keyword evidence="9" id="KW-0539">Nucleus</keyword>
<proteinExistence type="inferred from homology"/>
<comment type="catalytic activity">
    <reaction evidence="10">
        <text>ATP + H2O = ADP + phosphate + H(+)</text>
        <dbReference type="Rhea" id="RHEA:13065"/>
        <dbReference type="ChEBI" id="CHEBI:15377"/>
        <dbReference type="ChEBI" id="CHEBI:15378"/>
        <dbReference type="ChEBI" id="CHEBI:30616"/>
        <dbReference type="ChEBI" id="CHEBI:43474"/>
        <dbReference type="ChEBI" id="CHEBI:456216"/>
        <dbReference type="EC" id="3.6.4.13"/>
    </reaction>
</comment>
<evidence type="ECO:0000259" key="14">
    <source>
        <dbReference type="PROSITE" id="PS51194"/>
    </source>
</evidence>
<evidence type="ECO:0000256" key="10">
    <source>
        <dbReference type="ARBA" id="ARBA00047984"/>
    </source>
</evidence>
<feature type="short sequence motif" description="Q motif" evidence="11">
    <location>
        <begin position="46"/>
        <end position="74"/>
    </location>
</feature>
<keyword evidence="8" id="KW-0694">RNA-binding</keyword>
<dbReference type="Proteomes" id="UP000095358">
    <property type="component" value="Unassembled WGS sequence"/>
</dbReference>
<dbReference type="PROSITE" id="PS51192">
    <property type="entry name" value="HELICASE_ATP_BIND_1"/>
    <property type="match status" value="1"/>
</dbReference>
<dbReference type="EC" id="3.6.4.13" evidence="2"/>
<dbReference type="GO" id="GO:0016787">
    <property type="term" value="F:hydrolase activity"/>
    <property type="evidence" value="ECO:0007669"/>
    <property type="project" value="UniProtKB-KW"/>
</dbReference>
<dbReference type="PROSITE" id="PS00039">
    <property type="entry name" value="DEAD_ATP_HELICASE"/>
    <property type="match status" value="1"/>
</dbReference>
<dbReference type="InterPro" id="IPR027417">
    <property type="entry name" value="P-loop_NTPase"/>
</dbReference>
<evidence type="ECO:0000256" key="6">
    <source>
        <dbReference type="ARBA" id="ARBA00022806"/>
    </source>
</evidence>
<dbReference type="SMART" id="SM00487">
    <property type="entry name" value="DEXDc"/>
    <property type="match status" value="1"/>
</dbReference>
<keyword evidence="17" id="KW-1185">Reference proteome</keyword>
<dbReference type="InterPro" id="IPR050079">
    <property type="entry name" value="DEAD_box_RNA_helicase"/>
</dbReference>
<evidence type="ECO:0000313" key="17">
    <source>
        <dbReference type="Proteomes" id="UP000095358"/>
    </source>
</evidence>
<dbReference type="EMBL" id="LPNN01000002">
    <property type="protein sequence ID" value="OEJ91682.1"/>
    <property type="molecule type" value="Genomic_DNA"/>
</dbReference>
<keyword evidence="4 12" id="KW-0547">Nucleotide-binding</keyword>
<protein>
    <recommendedName>
        <fullName evidence="2">RNA helicase</fullName>
        <ecNumber evidence="2">3.6.4.13</ecNumber>
    </recommendedName>
</protein>
<feature type="domain" description="Helicase ATP-binding" evidence="13">
    <location>
        <begin position="77"/>
        <end position="264"/>
    </location>
</feature>
<comment type="caution">
    <text evidence="16">The sequence shown here is derived from an EMBL/GenBank/DDBJ whole genome shotgun (WGS) entry which is preliminary data.</text>
</comment>
<keyword evidence="3" id="KW-0690">Ribosome biogenesis</keyword>
<evidence type="ECO:0000259" key="15">
    <source>
        <dbReference type="PROSITE" id="PS51195"/>
    </source>
</evidence>
<dbReference type="VEuPathDB" id="FungiDB:AWRI3580_g712"/>